<name>A0A934V6V9_9BACT</name>
<dbReference type="EMBL" id="JAENIK010000008">
    <property type="protein sequence ID" value="MBK1815467.1"/>
    <property type="molecule type" value="Genomic_DNA"/>
</dbReference>
<sequence>MTMNPNDLADATARALDLLDPDDPANPDPRLFREPCLAAEIRTTRETAADVWLAVSPLHVAPAEVLPRLMAEISGSGTPARKKGFPMMPWLAASGWAAAAVVAIVLWPSETNLGLQNQREKLAEESFSSHADHQTKAEPLPASRENRISHDIARLQERLADARRDRGDLSPRVINLTAPGTVPRTEEESRQRVRTILSHALRSTLEVESAASSDPATLVIERGWLPDGLPFPTDDGMIRHRNFPEHAWREMGLLRSEDGEFYDPEADIVWSADPEGRGFIGQKATADEDITRFNDHPDTSPRIATKPRTLPEGFIIKSAVDDTAEVVIDQVPPPATGTQHLLIVTDSSGHQETIPVTPPAPSTAPDEGGVSTQSGPLLAGGDTQPPTGVHIPEGFVPLTVGSGTIVMTIPNFSSTNSFQLIERSDVPNGQPDRIIVESGP</sequence>
<proteinExistence type="predicted"/>
<gene>
    <name evidence="2" type="ORF">JIN84_07570</name>
</gene>
<evidence type="ECO:0000256" key="1">
    <source>
        <dbReference type="SAM" id="MobiDB-lite"/>
    </source>
</evidence>
<comment type="caution">
    <text evidence="2">The sequence shown here is derived from an EMBL/GenBank/DDBJ whole genome shotgun (WGS) entry which is preliminary data.</text>
</comment>
<keyword evidence="3" id="KW-1185">Reference proteome</keyword>
<evidence type="ECO:0000313" key="3">
    <source>
        <dbReference type="Proteomes" id="UP000600139"/>
    </source>
</evidence>
<accession>A0A934V6V9</accession>
<protein>
    <submittedName>
        <fullName evidence="2">Uncharacterized protein</fullName>
    </submittedName>
</protein>
<organism evidence="2 3">
    <name type="scientific">Luteolibacter yonseiensis</name>
    <dbReference type="NCBI Taxonomy" id="1144680"/>
    <lineage>
        <taxon>Bacteria</taxon>
        <taxon>Pseudomonadati</taxon>
        <taxon>Verrucomicrobiota</taxon>
        <taxon>Verrucomicrobiia</taxon>
        <taxon>Verrucomicrobiales</taxon>
        <taxon>Verrucomicrobiaceae</taxon>
        <taxon>Luteolibacter</taxon>
    </lineage>
</organism>
<dbReference type="Proteomes" id="UP000600139">
    <property type="component" value="Unassembled WGS sequence"/>
</dbReference>
<evidence type="ECO:0000313" key="2">
    <source>
        <dbReference type="EMBL" id="MBK1815467.1"/>
    </source>
</evidence>
<reference evidence="2" key="1">
    <citation type="submission" date="2021-01" db="EMBL/GenBank/DDBJ databases">
        <title>Modified the classification status of verrucomicrobia.</title>
        <authorList>
            <person name="Feng X."/>
        </authorList>
    </citation>
    <scope>NUCLEOTIDE SEQUENCE</scope>
    <source>
        <strain evidence="2">JCM 18052</strain>
    </source>
</reference>
<feature type="region of interest" description="Disordered" evidence="1">
    <location>
        <begin position="348"/>
        <end position="390"/>
    </location>
</feature>
<dbReference type="AlphaFoldDB" id="A0A934V6V9"/>